<dbReference type="InterPro" id="IPR011051">
    <property type="entry name" value="RmlC_Cupin_sf"/>
</dbReference>
<evidence type="ECO:0000256" key="6">
    <source>
        <dbReference type="ARBA" id="ARBA00023134"/>
    </source>
</evidence>
<dbReference type="CDD" id="cd02213">
    <property type="entry name" value="cupin_PMI_typeII_C"/>
    <property type="match status" value="1"/>
</dbReference>
<evidence type="ECO:0000313" key="12">
    <source>
        <dbReference type="EMBL" id="AVD70702.1"/>
    </source>
</evidence>
<evidence type="ECO:0000313" key="13">
    <source>
        <dbReference type="Proteomes" id="UP000239867"/>
    </source>
</evidence>
<dbReference type="InterPro" id="IPR054566">
    <property type="entry name" value="ManC/GMP-like_b-helix"/>
</dbReference>
<feature type="domain" description="Mannose-6-phosphate isomerase type II C-terminal" evidence="10">
    <location>
        <begin position="348"/>
        <end position="462"/>
    </location>
</feature>
<name>A0A2L1GM12_9BACT</name>
<dbReference type="PANTHER" id="PTHR46390">
    <property type="entry name" value="MANNOSE-1-PHOSPHATE GUANYLYLTRANSFERASE"/>
    <property type="match status" value="1"/>
</dbReference>
<dbReference type="SUPFAM" id="SSF53448">
    <property type="entry name" value="Nucleotide-diphospho-sugar transferases"/>
    <property type="match status" value="1"/>
</dbReference>
<dbReference type="Gene3D" id="2.60.120.10">
    <property type="entry name" value="Jelly Rolls"/>
    <property type="match status" value="1"/>
</dbReference>
<dbReference type="GO" id="GO:0004475">
    <property type="term" value="F:mannose-1-phosphate guanylyltransferase (GTP) activity"/>
    <property type="evidence" value="ECO:0007669"/>
    <property type="project" value="UniProtKB-EC"/>
</dbReference>
<dbReference type="InterPro" id="IPR006375">
    <property type="entry name" value="Man1P_GuaTrfase/Man6P_Isoase"/>
</dbReference>
<dbReference type="Pfam" id="PF00483">
    <property type="entry name" value="NTP_transferase"/>
    <property type="match status" value="1"/>
</dbReference>
<protein>
    <recommendedName>
        <fullName evidence="2">mannose-1-phosphate guanylyltransferase</fullName>
        <ecNumber evidence="2">2.7.7.13</ecNumber>
    </recommendedName>
</protein>
<keyword evidence="13" id="KW-1185">Reference proteome</keyword>
<dbReference type="InterPro" id="IPR029044">
    <property type="entry name" value="Nucleotide-diphossugar_trans"/>
</dbReference>
<keyword evidence="4 12" id="KW-0548">Nucleotidyltransferase</keyword>
<dbReference type="RefSeq" id="WP_104935995.1">
    <property type="nucleotide sequence ID" value="NZ_CP021255.1"/>
</dbReference>
<dbReference type="GO" id="GO:0009298">
    <property type="term" value="P:GDP-mannose biosynthetic process"/>
    <property type="evidence" value="ECO:0007669"/>
    <property type="project" value="TreeGrafter"/>
</dbReference>
<dbReference type="InterPro" id="IPR051161">
    <property type="entry name" value="Mannose-6P_isomerase_type2"/>
</dbReference>
<gene>
    <name evidence="12" type="ORF">CAY53_03725</name>
</gene>
<dbReference type="FunFam" id="3.90.550.10:FF:000046">
    <property type="entry name" value="Mannose-1-phosphate guanylyltransferase (GDP)"/>
    <property type="match status" value="1"/>
</dbReference>
<dbReference type="InterPro" id="IPR005835">
    <property type="entry name" value="NTP_transferase_dom"/>
</dbReference>
<keyword evidence="6" id="KW-0342">GTP-binding</keyword>
<keyword evidence="3 12" id="KW-0808">Transferase</keyword>
<evidence type="ECO:0000256" key="7">
    <source>
        <dbReference type="ARBA" id="ARBA00047343"/>
    </source>
</evidence>
<dbReference type="GO" id="GO:0000271">
    <property type="term" value="P:polysaccharide biosynthetic process"/>
    <property type="evidence" value="ECO:0007669"/>
    <property type="project" value="InterPro"/>
</dbReference>
<comment type="similarity">
    <text evidence="1 8">Belongs to the mannose-6-phosphate isomerase type 2 family.</text>
</comment>
<feature type="domain" description="Nucleotidyl transferase" evidence="9">
    <location>
        <begin position="5"/>
        <end position="283"/>
    </location>
</feature>
<sequence>MAIQPVILAGGTGTRLWPLSRELYPKQVIRLLGEHSLLQNTLLRAALIPEARAPLLVASEQQRFMIQHQVQSLGRSARMLLEPLARDTGAAVCGAAAFHRACGAADDVLLILPADHLIRRTEAFLAAVAEAARRAREGHLVTFGLIPSRPETGFGYIAADAGGQVERFVEKPDLETAKAYCMSGRYLWNSGMFAFRADTFLAEMARHAPGIHAAMTAAVRDGSQEEGGACFTFAKAAMAQSPSISIDHALMEKTEHAVVVRCELGWSDIGSWQTLWEVLDKDENGNAVTGDVLLSGVRDSLIRADHSLLAAIGLEKMLVMQSADAVLVAPLARSQEVKQMVAELKQRGRSEYHCHRQVFRPWGSYTLLEEQPRFQIKRLSVNPGASLSLQKHRFRHEHWVVVSGMATVQNGTDTLTLHEDESTHIPAGTLHRLANNQSVPLEIIEVQIGSYLGEDDIERFEDAYGRRSGSAD</sequence>
<dbReference type="InterPro" id="IPR049577">
    <property type="entry name" value="GMPP_N"/>
</dbReference>
<proteinExistence type="inferred from homology"/>
<dbReference type="OrthoDB" id="9806359at2"/>
<reference evidence="12 13" key="1">
    <citation type="journal article" date="2018" name="MBio">
        <title>Insights into the evolution of host association through the isolation and characterization of a novel human periodontal pathobiont, Desulfobulbus oralis.</title>
        <authorList>
            <person name="Cross K.L."/>
            <person name="Chirania P."/>
            <person name="Xiong W."/>
            <person name="Beall C.J."/>
            <person name="Elkins J.G."/>
            <person name="Giannone R.J."/>
            <person name="Griffen A.L."/>
            <person name="Guss A.M."/>
            <person name="Hettich R.L."/>
            <person name="Joshi S.S."/>
            <person name="Mokrzan E.M."/>
            <person name="Martin R.K."/>
            <person name="Zhulin I.B."/>
            <person name="Leys E.J."/>
            <person name="Podar M."/>
        </authorList>
    </citation>
    <scope>NUCLEOTIDE SEQUENCE [LARGE SCALE GENOMIC DNA]</scope>
    <source>
        <strain evidence="12 13">ORNL</strain>
    </source>
</reference>
<dbReference type="NCBIfam" id="TIGR01479">
    <property type="entry name" value="GMP_PMI"/>
    <property type="match status" value="1"/>
</dbReference>
<dbReference type="EMBL" id="CP021255">
    <property type="protein sequence ID" value="AVD70702.1"/>
    <property type="molecule type" value="Genomic_DNA"/>
</dbReference>
<dbReference type="AlphaFoldDB" id="A0A2L1GM12"/>
<dbReference type="SUPFAM" id="SSF51182">
    <property type="entry name" value="RmlC-like cupins"/>
    <property type="match status" value="1"/>
</dbReference>
<accession>A0A2L1GM12</accession>
<feature type="domain" description="MannoseP isomerase/GMP-like beta-helix" evidence="11">
    <location>
        <begin position="298"/>
        <end position="344"/>
    </location>
</feature>
<dbReference type="Gene3D" id="3.90.550.10">
    <property type="entry name" value="Spore Coat Polysaccharide Biosynthesis Protein SpsA, Chain A"/>
    <property type="match status" value="1"/>
</dbReference>
<dbReference type="EC" id="2.7.7.13" evidence="2"/>
<dbReference type="PANTHER" id="PTHR46390:SF1">
    <property type="entry name" value="MANNOSE-1-PHOSPHATE GUANYLYLTRANSFERASE"/>
    <property type="match status" value="1"/>
</dbReference>
<evidence type="ECO:0000256" key="8">
    <source>
        <dbReference type="RuleBase" id="RU004190"/>
    </source>
</evidence>
<keyword evidence="12" id="KW-0413">Isomerase</keyword>
<dbReference type="Pfam" id="PF01050">
    <property type="entry name" value="MannoseP_isomer"/>
    <property type="match status" value="1"/>
</dbReference>
<evidence type="ECO:0000256" key="2">
    <source>
        <dbReference type="ARBA" id="ARBA00012387"/>
    </source>
</evidence>
<dbReference type="Pfam" id="PF22640">
    <property type="entry name" value="ManC_GMP_beta-helix"/>
    <property type="match status" value="1"/>
</dbReference>
<keyword evidence="5" id="KW-0547">Nucleotide-binding</keyword>
<dbReference type="KEGG" id="deo:CAY53_03725"/>
<dbReference type="FunFam" id="2.60.120.10:FF:000032">
    <property type="entry name" value="Mannose-1-phosphate guanylyltransferase/mannose-6-phosphate isomerase"/>
    <property type="match status" value="1"/>
</dbReference>
<dbReference type="CDD" id="cd02509">
    <property type="entry name" value="GDP-M1P_Guanylyltransferase"/>
    <property type="match status" value="1"/>
</dbReference>
<organism evidence="12 13">
    <name type="scientific">Desulfobulbus oralis</name>
    <dbReference type="NCBI Taxonomy" id="1986146"/>
    <lineage>
        <taxon>Bacteria</taxon>
        <taxon>Pseudomonadati</taxon>
        <taxon>Thermodesulfobacteriota</taxon>
        <taxon>Desulfobulbia</taxon>
        <taxon>Desulfobulbales</taxon>
        <taxon>Desulfobulbaceae</taxon>
        <taxon>Desulfobulbus</taxon>
    </lineage>
</organism>
<evidence type="ECO:0000256" key="4">
    <source>
        <dbReference type="ARBA" id="ARBA00022695"/>
    </source>
</evidence>
<dbReference type="GO" id="GO:0005525">
    <property type="term" value="F:GTP binding"/>
    <property type="evidence" value="ECO:0007669"/>
    <property type="project" value="UniProtKB-KW"/>
</dbReference>
<comment type="catalytic activity">
    <reaction evidence="7">
        <text>alpha-D-mannose 1-phosphate + GTP + H(+) = GDP-alpha-D-mannose + diphosphate</text>
        <dbReference type="Rhea" id="RHEA:15229"/>
        <dbReference type="ChEBI" id="CHEBI:15378"/>
        <dbReference type="ChEBI" id="CHEBI:33019"/>
        <dbReference type="ChEBI" id="CHEBI:37565"/>
        <dbReference type="ChEBI" id="CHEBI:57527"/>
        <dbReference type="ChEBI" id="CHEBI:58409"/>
        <dbReference type="EC" id="2.7.7.13"/>
    </reaction>
</comment>
<evidence type="ECO:0000256" key="1">
    <source>
        <dbReference type="ARBA" id="ARBA00006115"/>
    </source>
</evidence>
<dbReference type="Proteomes" id="UP000239867">
    <property type="component" value="Chromosome"/>
</dbReference>
<evidence type="ECO:0000259" key="11">
    <source>
        <dbReference type="Pfam" id="PF22640"/>
    </source>
</evidence>
<evidence type="ECO:0000256" key="3">
    <source>
        <dbReference type="ARBA" id="ARBA00022679"/>
    </source>
</evidence>
<dbReference type="GO" id="GO:0016853">
    <property type="term" value="F:isomerase activity"/>
    <property type="evidence" value="ECO:0007669"/>
    <property type="project" value="UniProtKB-KW"/>
</dbReference>
<evidence type="ECO:0000259" key="9">
    <source>
        <dbReference type="Pfam" id="PF00483"/>
    </source>
</evidence>
<evidence type="ECO:0000259" key="10">
    <source>
        <dbReference type="Pfam" id="PF01050"/>
    </source>
</evidence>
<evidence type="ECO:0000256" key="5">
    <source>
        <dbReference type="ARBA" id="ARBA00022741"/>
    </source>
</evidence>
<dbReference type="InterPro" id="IPR014710">
    <property type="entry name" value="RmlC-like_jellyroll"/>
</dbReference>
<dbReference type="InterPro" id="IPR001538">
    <property type="entry name" value="Man6P_isomerase-2_C"/>
</dbReference>